<keyword evidence="1" id="KW-0732">Signal</keyword>
<name>A0A446CFY6_9BURK</name>
<protein>
    <recommendedName>
        <fullName evidence="4">WG repeat-containing protein</fullName>
    </recommendedName>
</protein>
<dbReference type="EMBL" id="UFQC01000010">
    <property type="protein sequence ID" value="SSW66738.1"/>
    <property type="molecule type" value="Genomic_DNA"/>
</dbReference>
<organism evidence="2 3">
    <name type="scientific">Achromobacter veterisilvae</name>
    <dbReference type="NCBI Taxonomy" id="2069367"/>
    <lineage>
        <taxon>Bacteria</taxon>
        <taxon>Pseudomonadati</taxon>
        <taxon>Pseudomonadota</taxon>
        <taxon>Betaproteobacteria</taxon>
        <taxon>Burkholderiales</taxon>
        <taxon>Alcaligenaceae</taxon>
        <taxon>Achromobacter</taxon>
    </lineage>
</organism>
<dbReference type="Pfam" id="PF14903">
    <property type="entry name" value="WG_beta_rep"/>
    <property type="match status" value="3"/>
</dbReference>
<dbReference type="PANTHER" id="PTHR37841:SF1">
    <property type="entry name" value="DUF3298 DOMAIN-CONTAINING PROTEIN"/>
    <property type="match status" value="1"/>
</dbReference>
<dbReference type="OrthoDB" id="5380961at2"/>
<reference evidence="2 3" key="1">
    <citation type="submission" date="2018-07" db="EMBL/GenBank/DDBJ databases">
        <authorList>
            <person name="Peeters C."/>
        </authorList>
    </citation>
    <scope>NUCLEOTIDE SEQUENCE [LARGE SCALE GENOMIC DNA]</scope>
    <source>
        <strain evidence="2 3">LMG 30378</strain>
    </source>
</reference>
<gene>
    <name evidence="2" type="ORF">AVE30378_02268</name>
</gene>
<dbReference type="Proteomes" id="UP000289465">
    <property type="component" value="Unassembled WGS sequence"/>
</dbReference>
<accession>A0A446CFY6</accession>
<dbReference type="AlphaFoldDB" id="A0A446CFY6"/>
<evidence type="ECO:0008006" key="4">
    <source>
        <dbReference type="Google" id="ProtNLM"/>
    </source>
</evidence>
<feature type="chain" id="PRO_5019068224" description="WG repeat-containing protein" evidence="1">
    <location>
        <begin position="27"/>
        <end position="958"/>
    </location>
</feature>
<evidence type="ECO:0000256" key="1">
    <source>
        <dbReference type="SAM" id="SignalP"/>
    </source>
</evidence>
<dbReference type="RefSeq" id="WP_129240972.1">
    <property type="nucleotide sequence ID" value="NZ_UFQC01000010.1"/>
</dbReference>
<evidence type="ECO:0000313" key="2">
    <source>
        <dbReference type="EMBL" id="SSW66738.1"/>
    </source>
</evidence>
<proteinExistence type="predicted"/>
<dbReference type="SUPFAM" id="SSF69360">
    <property type="entry name" value="Cell wall binding repeat"/>
    <property type="match status" value="1"/>
</dbReference>
<evidence type="ECO:0000313" key="3">
    <source>
        <dbReference type="Proteomes" id="UP000289465"/>
    </source>
</evidence>
<dbReference type="PANTHER" id="PTHR37841">
    <property type="entry name" value="GLR2918 PROTEIN"/>
    <property type="match status" value="1"/>
</dbReference>
<sequence length="958" mass="102017">MKPSALRITRLACALAALGASLSAQAQYGHSSCLDDLPYGGFSHADAGTGSPYANGCIRALSDGRAAVLLPSALEGAGRAPGDGTLRRHAWGFLDQNGRLAIPPIFEAAGDFRHGLAPVKWQGKWGFIDTRGRMAVRPQFDAVQGYAEIGLAVATQDGRQRLIDRRGNAVGEPFDPGVIGLHLQDGVPALATVEYKMEYRSSTGERRFGDAGIRLAKLYGKDLYVAVTDQDKYGLLDKDWNWVLDPVYQDISAPGEDGALATAYGPRGAVLLNAQGKPIGEDGGYQDLSPLGKAFWSAELARGSYAILDAAGAPVAKLNADEAYGSRRYGDTLLYPSGGRLMALAPGLAEPLALGAGLSAAADDQGYVLFTNAESIPAGLLTPKGVWLHGAAAPAWLAEIGRMEVRQGKLWLFKDGGLLNVLDGDGRALLQPEAVQAAQEMALKQLPLDVPGGALGVLSQGHCHCGSDTGAGLVLADGSIAADPSWNAVIPLDGASDYDDYGRPARSELKAEQLRYAAETADGMRLLDASGKPMDLPAQQHIGAFRHGYALAYADGESRMIDRDGKTYALPDYFETDIVAPGVVRFLETAAEDAPWGLYDFLAGKEISPPRYRDIGEFQDGQAVASLGPDRAGVIDLQGRWIVPASHHGAERVNAQVWRVQQAGPQPDEYTRPAALFNAQGRALTAFLPGLRAGMDDGAIVAGDGKRRWIVSPDGADALDMEDATYARLGDWMEIRRAPRSGYLDARGQWQIAPGAAVAGTFRGSPARALLTDDDGARLIDAQGKTVAALSAGEWSWPRDSATLLRRYSAAGKQKTDYAGLDGKVRFTVDGHASGYSEGFAVTQLSSSAMRAIDAKGALTGPAFDALGPLREGLAPVYTDRAYGYADAHGRLAILPAYDTVSPFRERRAVVSTMDMSMIIDPTSRQVARVAMECGVRALYGSHNQRLWPLTLPRRCRR</sequence>
<dbReference type="InterPro" id="IPR032774">
    <property type="entry name" value="WG_beta_rep"/>
</dbReference>
<feature type="signal peptide" evidence="1">
    <location>
        <begin position="1"/>
        <end position="26"/>
    </location>
</feature>